<gene>
    <name evidence="2" type="ORF">DPM12_06495</name>
</gene>
<evidence type="ECO:0000313" key="2">
    <source>
        <dbReference type="EMBL" id="RAW17625.1"/>
    </source>
</evidence>
<keyword evidence="1" id="KW-1133">Transmembrane helix</keyword>
<dbReference type="Proteomes" id="UP000250462">
    <property type="component" value="Unassembled WGS sequence"/>
</dbReference>
<protein>
    <submittedName>
        <fullName evidence="2">Uncharacterized protein</fullName>
    </submittedName>
</protein>
<dbReference type="InterPro" id="IPR043130">
    <property type="entry name" value="CDP-OH_PTrfase_TM_dom"/>
</dbReference>
<comment type="caution">
    <text evidence="2">The sequence shown here is derived from an EMBL/GenBank/DDBJ whole genome shotgun (WGS) entry which is preliminary data.</text>
</comment>
<keyword evidence="3" id="KW-1185">Reference proteome</keyword>
<sequence>MVDDRLARRLGTVTPFGRDADSLADAAFWIWFVLRHEPNRHVRVLALGAWAVPVVVVTATSIVRGRIIDTPRPVLTRPAAAMQAVLTVRAMAPSRRD</sequence>
<dbReference type="Pfam" id="PF01066">
    <property type="entry name" value="CDP-OH_P_transf"/>
    <property type="match status" value="1"/>
</dbReference>
<feature type="transmembrane region" description="Helical" evidence="1">
    <location>
        <begin position="44"/>
        <end position="63"/>
    </location>
</feature>
<dbReference type="GO" id="GO:0016780">
    <property type="term" value="F:phosphotransferase activity, for other substituted phosphate groups"/>
    <property type="evidence" value="ECO:0007669"/>
    <property type="project" value="InterPro"/>
</dbReference>
<accession>A0A329QZ74</accession>
<proteinExistence type="predicted"/>
<evidence type="ECO:0000256" key="1">
    <source>
        <dbReference type="SAM" id="Phobius"/>
    </source>
</evidence>
<dbReference type="Gene3D" id="1.20.120.1760">
    <property type="match status" value="1"/>
</dbReference>
<dbReference type="AlphaFoldDB" id="A0A329QZ74"/>
<dbReference type="EMBL" id="QMIG01000003">
    <property type="protein sequence ID" value="RAW17625.1"/>
    <property type="molecule type" value="Genomic_DNA"/>
</dbReference>
<reference evidence="2 3" key="1">
    <citation type="submission" date="2018-06" db="EMBL/GenBank/DDBJ databases">
        <title>Phytoactinopolyspora halophila sp. nov., a novel halophilic actinomycete isolated from a saline soil in China.</title>
        <authorList>
            <person name="Tang S.-K."/>
        </authorList>
    </citation>
    <scope>NUCLEOTIDE SEQUENCE [LARGE SCALE GENOMIC DNA]</scope>
    <source>
        <strain evidence="2 3">YIM 96934</strain>
    </source>
</reference>
<dbReference type="GO" id="GO:0008654">
    <property type="term" value="P:phospholipid biosynthetic process"/>
    <property type="evidence" value="ECO:0007669"/>
    <property type="project" value="InterPro"/>
</dbReference>
<keyword evidence="1" id="KW-0472">Membrane</keyword>
<keyword evidence="1" id="KW-0812">Transmembrane</keyword>
<name>A0A329QZ74_9ACTN</name>
<organism evidence="2 3">
    <name type="scientific">Phytoactinopolyspora halophila</name>
    <dbReference type="NCBI Taxonomy" id="1981511"/>
    <lineage>
        <taxon>Bacteria</taxon>
        <taxon>Bacillati</taxon>
        <taxon>Actinomycetota</taxon>
        <taxon>Actinomycetes</taxon>
        <taxon>Jiangellales</taxon>
        <taxon>Jiangellaceae</taxon>
        <taxon>Phytoactinopolyspora</taxon>
    </lineage>
</organism>
<evidence type="ECO:0000313" key="3">
    <source>
        <dbReference type="Proteomes" id="UP000250462"/>
    </source>
</evidence>
<dbReference type="InterPro" id="IPR000462">
    <property type="entry name" value="CDP-OH_P_trans"/>
</dbReference>
<dbReference type="GO" id="GO:0016020">
    <property type="term" value="C:membrane"/>
    <property type="evidence" value="ECO:0007669"/>
    <property type="project" value="InterPro"/>
</dbReference>